<accession>A0ABS4GRD6</accession>
<reference evidence="2 3" key="1">
    <citation type="submission" date="2021-03" db="EMBL/GenBank/DDBJ databases">
        <title>Genomic Encyclopedia of Type Strains, Phase IV (KMG-IV): sequencing the most valuable type-strain genomes for metagenomic binning, comparative biology and taxonomic classification.</title>
        <authorList>
            <person name="Goeker M."/>
        </authorList>
    </citation>
    <scope>NUCLEOTIDE SEQUENCE [LARGE SCALE GENOMIC DNA]</scope>
    <source>
        <strain evidence="2 3">DSM 24738</strain>
    </source>
</reference>
<keyword evidence="1" id="KW-0472">Membrane</keyword>
<keyword evidence="1" id="KW-0812">Transmembrane</keyword>
<name>A0ABS4GRD6_9BACL</name>
<proteinExistence type="predicted"/>
<feature type="transmembrane region" description="Helical" evidence="1">
    <location>
        <begin position="6"/>
        <end position="31"/>
    </location>
</feature>
<dbReference type="EMBL" id="JAGGKT010000008">
    <property type="protein sequence ID" value="MBP1932828.1"/>
    <property type="molecule type" value="Genomic_DNA"/>
</dbReference>
<evidence type="ECO:0000256" key="1">
    <source>
        <dbReference type="SAM" id="Phobius"/>
    </source>
</evidence>
<organism evidence="2 3">
    <name type="scientific">Ammoniphilus resinae</name>
    <dbReference type="NCBI Taxonomy" id="861532"/>
    <lineage>
        <taxon>Bacteria</taxon>
        <taxon>Bacillati</taxon>
        <taxon>Bacillota</taxon>
        <taxon>Bacilli</taxon>
        <taxon>Bacillales</taxon>
        <taxon>Paenibacillaceae</taxon>
        <taxon>Aneurinibacillus group</taxon>
        <taxon>Ammoniphilus</taxon>
    </lineage>
</organism>
<gene>
    <name evidence="2" type="ORF">J2Z37_002839</name>
</gene>
<comment type="caution">
    <text evidence="2">The sequence shown here is derived from an EMBL/GenBank/DDBJ whole genome shotgun (WGS) entry which is preliminary data.</text>
</comment>
<evidence type="ECO:0000313" key="3">
    <source>
        <dbReference type="Proteomes" id="UP001519343"/>
    </source>
</evidence>
<dbReference type="RefSeq" id="WP_209810865.1">
    <property type="nucleotide sequence ID" value="NZ_JAGGKT010000008.1"/>
</dbReference>
<keyword evidence="1" id="KW-1133">Transmembrane helix</keyword>
<protein>
    <submittedName>
        <fullName evidence="2">Tfp pilus assembly protein FimT</fullName>
    </submittedName>
</protein>
<keyword evidence="3" id="KW-1185">Reference proteome</keyword>
<sequence>MNQTGYSYLELSVVIAMVTLLFLVSGPIYAIQLQKQQTQLITRQISNDLYLAANEARTKQIIYYFNIVQPGLYMLSSSQQSQKKARTLPKGYSLKSNFFNNRIVFNAYGRPTSGGTLTLTDPKGSIQRFVIQIVSGRFRVADG</sequence>
<dbReference type="Proteomes" id="UP001519343">
    <property type="component" value="Unassembled WGS sequence"/>
</dbReference>
<evidence type="ECO:0000313" key="2">
    <source>
        <dbReference type="EMBL" id="MBP1932828.1"/>
    </source>
</evidence>